<keyword evidence="2" id="KW-0808">Transferase</keyword>
<dbReference type="RefSeq" id="WP_307326395.1">
    <property type="nucleotide sequence ID" value="NZ_JAUSUG010000011.1"/>
</dbReference>
<dbReference type="GO" id="GO:0016301">
    <property type="term" value="F:kinase activity"/>
    <property type="evidence" value="ECO:0007669"/>
    <property type="project" value="UniProtKB-KW"/>
</dbReference>
<accession>A0ABT9ZW54</accession>
<reference evidence="2 3" key="1">
    <citation type="submission" date="2023-07" db="EMBL/GenBank/DDBJ databases">
        <title>Genomic Encyclopedia of Type Strains, Phase IV (KMG-IV): sequencing the most valuable type-strain genomes for metagenomic binning, comparative biology and taxonomic classification.</title>
        <authorList>
            <person name="Goeker M."/>
        </authorList>
    </citation>
    <scope>NUCLEOTIDE SEQUENCE [LARGE SCALE GENOMIC DNA]</scope>
    <source>
        <strain evidence="2 3">DSM 9768</strain>
    </source>
</reference>
<proteinExistence type="predicted"/>
<keyword evidence="1" id="KW-0175">Coiled coil</keyword>
<dbReference type="EMBL" id="JAUSUG010000011">
    <property type="protein sequence ID" value="MDQ0255465.1"/>
    <property type="molecule type" value="Genomic_DNA"/>
</dbReference>
<evidence type="ECO:0000313" key="3">
    <source>
        <dbReference type="Proteomes" id="UP001230005"/>
    </source>
</evidence>
<evidence type="ECO:0000256" key="1">
    <source>
        <dbReference type="SAM" id="Coils"/>
    </source>
</evidence>
<keyword evidence="2" id="KW-0418">Kinase</keyword>
<comment type="caution">
    <text evidence="2">The sequence shown here is derived from an EMBL/GenBank/DDBJ whole genome shotgun (WGS) entry which is preliminary data.</text>
</comment>
<name>A0ABT9ZW54_9BACI</name>
<organism evidence="2 3">
    <name type="scientific">Evansella vedderi</name>
    <dbReference type="NCBI Taxonomy" id="38282"/>
    <lineage>
        <taxon>Bacteria</taxon>
        <taxon>Bacillati</taxon>
        <taxon>Bacillota</taxon>
        <taxon>Bacilli</taxon>
        <taxon>Bacillales</taxon>
        <taxon>Bacillaceae</taxon>
        <taxon>Evansella</taxon>
    </lineage>
</organism>
<gene>
    <name evidence="2" type="ORF">J2S74_002847</name>
</gene>
<evidence type="ECO:0000313" key="2">
    <source>
        <dbReference type="EMBL" id="MDQ0255465.1"/>
    </source>
</evidence>
<protein>
    <submittedName>
        <fullName evidence="2">Guanylate kinase</fullName>
    </submittedName>
</protein>
<dbReference type="Proteomes" id="UP001230005">
    <property type="component" value="Unassembled WGS sequence"/>
</dbReference>
<keyword evidence="3" id="KW-1185">Reference proteome</keyword>
<sequence>MAGSLEKSIKELENAYEKVQDFMQENEGQLTQIQYTDLVVIANEFKEAIRSIKVDCNLQTDDRIFIKE</sequence>
<feature type="coiled-coil region" evidence="1">
    <location>
        <begin position="2"/>
        <end position="29"/>
    </location>
</feature>